<gene>
    <name evidence="6" type="primary">tilS</name>
    <name evidence="8" type="ORF">QOZ99_001217</name>
</gene>
<accession>A0ABU0LNQ2</accession>
<feature type="domain" description="tRNA(Ile)-lysidine/2-thiocytidine synthase N-terminal" evidence="7">
    <location>
        <begin position="34"/>
        <end position="214"/>
    </location>
</feature>
<evidence type="ECO:0000313" key="9">
    <source>
        <dbReference type="Proteomes" id="UP001235094"/>
    </source>
</evidence>
<comment type="similarity">
    <text evidence="6">Belongs to the tRNA(Ile)-lysidine synthase family.</text>
</comment>
<dbReference type="InterPro" id="IPR011063">
    <property type="entry name" value="TilS/TtcA_N"/>
</dbReference>
<comment type="subcellular location">
    <subcellularLocation>
        <location evidence="6">Cytoplasm</location>
    </subcellularLocation>
</comment>
<protein>
    <recommendedName>
        <fullName evidence="6">tRNA(Ile)-lysidine synthase</fullName>
        <ecNumber evidence="6">6.3.4.19</ecNumber>
    </recommendedName>
    <alternativeName>
        <fullName evidence="6">tRNA(Ile)-2-lysyl-cytidine synthase</fullName>
    </alternativeName>
    <alternativeName>
        <fullName evidence="6">tRNA(Ile)-lysidine synthetase</fullName>
    </alternativeName>
</protein>
<dbReference type="CDD" id="cd01992">
    <property type="entry name" value="TilS_N"/>
    <property type="match status" value="1"/>
</dbReference>
<dbReference type="GO" id="GO:0032267">
    <property type="term" value="F:tRNA(Ile)-lysidine synthase activity"/>
    <property type="evidence" value="ECO:0007669"/>
    <property type="project" value="UniProtKB-EC"/>
</dbReference>
<evidence type="ECO:0000256" key="5">
    <source>
        <dbReference type="ARBA" id="ARBA00048539"/>
    </source>
</evidence>
<dbReference type="SUPFAM" id="SSF52402">
    <property type="entry name" value="Adenine nucleotide alpha hydrolases-like"/>
    <property type="match status" value="1"/>
</dbReference>
<dbReference type="InterPro" id="IPR012795">
    <property type="entry name" value="tRNA_Ile_lys_synt_N"/>
</dbReference>
<keyword evidence="3 6" id="KW-0547">Nucleotide-binding</keyword>
<dbReference type="Pfam" id="PF01171">
    <property type="entry name" value="ATP_bind_3"/>
    <property type="match status" value="1"/>
</dbReference>
<evidence type="ECO:0000256" key="4">
    <source>
        <dbReference type="ARBA" id="ARBA00022840"/>
    </source>
</evidence>
<comment type="catalytic activity">
    <reaction evidence="5 6">
        <text>cytidine(34) in tRNA(Ile2) + L-lysine + ATP = lysidine(34) in tRNA(Ile2) + AMP + diphosphate + H(+)</text>
        <dbReference type="Rhea" id="RHEA:43744"/>
        <dbReference type="Rhea" id="RHEA-COMP:10625"/>
        <dbReference type="Rhea" id="RHEA-COMP:10670"/>
        <dbReference type="ChEBI" id="CHEBI:15378"/>
        <dbReference type="ChEBI" id="CHEBI:30616"/>
        <dbReference type="ChEBI" id="CHEBI:32551"/>
        <dbReference type="ChEBI" id="CHEBI:33019"/>
        <dbReference type="ChEBI" id="CHEBI:82748"/>
        <dbReference type="ChEBI" id="CHEBI:83665"/>
        <dbReference type="ChEBI" id="CHEBI:456215"/>
        <dbReference type="EC" id="6.3.4.19"/>
    </reaction>
</comment>
<dbReference type="Gene3D" id="3.40.50.620">
    <property type="entry name" value="HUPs"/>
    <property type="match status" value="1"/>
</dbReference>
<keyword evidence="6" id="KW-0963">Cytoplasm</keyword>
<evidence type="ECO:0000256" key="1">
    <source>
        <dbReference type="ARBA" id="ARBA00022598"/>
    </source>
</evidence>
<keyword evidence="1 6" id="KW-0436">Ligase</keyword>
<dbReference type="PANTHER" id="PTHR43033">
    <property type="entry name" value="TRNA(ILE)-LYSIDINE SYNTHASE-RELATED"/>
    <property type="match status" value="1"/>
</dbReference>
<reference evidence="8 9" key="1">
    <citation type="submission" date="2023-07" db="EMBL/GenBank/DDBJ databases">
        <title>Genomic Encyclopedia of Type Strains, Phase IV (KMG-IV): sequencing the most valuable type-strain genomes for metagenomic binning, comparative biology and taxonomic classification.</title>
        <authorList>
            <person name="Goeker M."/>
        </authorList>
    </citation>
    <scope>NUCLEOTIDE SEQUENCE [LARGE SCALE GENOMIC DNA]</scope>
    <source>
        <strain evidence="8 9">DSM 15561</strain>
    </source>
</reference>
<dbReference type="Proteomes" id="UP001235094">
    <property type="component" value="Unassembled WGS sequence"/>
</dbReference>
<dbReference type="InterPro" id="IPR014729">
    <property type="entry name" value="Rossmann-like_a/b/a_fold"/>
</dbReference>
<dbReference type="NCBIfam" id="TIGR02432">
    <property type="entry name" value="lysidine_TilS_N"/>
    <property type="match status" value="1"/>
</dbReference>
<name>A0ABU0LNQ2_9HYPH</name>
<evidence type="ECO:0000256" key="3">
    <source>
        <dbReference type="ARBA" id="ARBA00022741"/>
    </source>
</evidence>
<dbReference type="EC" id="6.3.4.19" evidence="6"/>
<organism evidence="8 9">
    <name type="scientific">Ancylobacter amanitiformis</name>
    <dbReference type="NCBI Taxonomy" id="217069"/>
    <lineage>
        <taxon>Bacteria</taxon>
        <taxon>Pseudomonadati</taxon>
        <taxon>Pseudomonadota</taxon>
        <taxon>Alphaproteobacteria</taxon>
        <taxon>Hyphomicrobiales</taxon>
        <taxon>Xanthobacteraceae</taxon>
        <taxon>Ancylobacter</taxon>
    </lineage>
</organism>
<evidence type="ECO:0000256" key="2">
    <source>
        <dbReference type="ARBA" id="ARBA00022694"/>
    </source>
</evidence>
<feature type="binding site" evidence="6">
    <location>
        <begin position="39"/>
        <end position="44"/>
    </location>
    <ligand>
        <name>ATP</name>
        <dbReference type="ChEBI" id="CHEBI:30616"/>
    </ligand>
</feature>
<comment type="caution">
    <text evidence="8">The sequence shown here is derived from an EMBL/GenBank/DDBJ whole genome shotgun (WGS) entry which is preliminary data.</text>
</comment>
<evidence type="ECO:0000313" key="8">
    <source>
        <dbReference type="EMBL" id="MDQ0510334.1"/>
    </source>
</evidence>
<keyword evidence="9" id="KW-1185">Reference proteome</keyword>
<dbReference type="InterPro" id="IPR012094">
    <property type="entry name" value="tRNA_Ile_lys_synt"/>
</dbReference>
<dbReference type="PANTHER" id="PTHR43033:SF1">
    <property type="entry name" value="TRNA(ILE)-LYSIDINE SYNTHASE-RELATED"/>
    <property type="match status" value="1"/>
</dbReference>
<sequence>MSAVEADLAQADLGGISPAALTLLFSPFAPHERLLLAVSGGPDSTALLLLAARWRRLRDTPADLFVATVDHGLRPQARAEARAVGRLARALGLDHAVLELPAPLPATRLQEAARHARYDLLLDHARAIGASAIATAHTRDDQAETVLFRLMRGSGLSGLGGIPTERAMGGVRLIRPLLGIDKADLVALCRQAGVAFADDPSNQDARFARARLRALLPLLAREGLNAERFARLAGRMARAEAALEAATGEAAARLVREGDPLEMARAGFHDLPDEIGLRLLGWMIERAGQGKVELAKLEALHLWLKALGSAPRGARTLAGALVRVSLRSIQVGQAPARRTG</sequence>
<dbReference type="RefSeq" id="WP_306889091.1">
    <property type="nucleotide sequence ID" value="NZ_JAUSVR010000003.1"/>
</dbReference>
<comment type="domain">
    <text evidence="6">The N-terminal region contains the highly conserved SGGXDS motif, predicted to be a P-loop motif involved in ATP binding.</text>
</comment>
<dbReference type="HAMAP" id="MF_01161">
    <property type="entry name" value="tRNA_Ile_lys_synt"/>
    <property type="match status" value="1"/>
</dbReference>
<keyword evidence="2 6" id="KW-0819">tRNA processing</keyword>
<evidence type="ECO:0000256" key="6">
    <source>
        <dbReference type="HAMAP-Rule" id="MF_01161"/>
    </source>
</evidence>
<dbReference type="EMBL" id="JAUSVR010000003">
    <property type="protein sequence ID" value="MDQ0510334.1"/>
    <property type="molecule type" value="Genomic_DNA"/>
</dbReference>
<evidence type="ECO:0000259" key="7">
    <source>
        <dbReference type="Pfam" id="PF01171"/>
    </source>
</evidence>
<proteinExistence type="inferred from homology"/>
<comment type="function">
    <text evidence="6">Ligates lysine onto the cytidine present at position 34 of the AUA codon-specific tRNA(Ile) that contains the anticodon CAU, in an ATP-dependent manner. Cytidine is converted to lysidine, thus changing the amino acid specificity of the tRNA from methionine to isoleucine.</text>
</comment>
<keyword evidence="4 6" id="KW-0067">ATP-binding</keyword>